<comment type="subcellular location">
    <subcellularLocation>
        <location evidence="1">Cell membrane</location>
        <topology evidence="1">Multi-pass membrane protein</topology>
    </subcellularLocation>
</comment>
<evidence type="ECO:0000313" key="12">
    <source>
        <dbReference type="Proteomes" id="UP001551329"/>
    </source>
</evidence>
<keyword evidence="5 8" id="KW-0472">Membrane</keyword>
<protein>
    <submittedName>
        <fullName evidence="11">FtsX-like permease family protein</fullName>
    </submittedName>
</protein>
<feature type="transmembrane region" description="Helical" evidence="8">
    <location>
        <begin position="522"/>
        <end position="547"/>
    </location>
</feature>
<evidence type="ECO:0000313" key="11">
    <source>
        <dbReference type="EMBL" id="MEU7073393.1"/>
    </source>
</evidence>
<dbReference type="InterPro" id="IPR050250">
    <property type="entry name" value="Macrolide_Exporter_MacB"/>
</dbReference>
<feature type="transmembrane region" description="Helical" evidence="8">
    <location>
        <begin position="51"/>
        <end position="72"/>
    </location>
</feature>
<feature type="transmembrane region" description="Helical" evidence="8">
    <location>
        <begin position="394"/>
        <end position="418"/>
    </location>
</feature>
<feature type="domain" description="MacB-like periplasmic core" evidence="10">
    <location>
        <begin position="523"/>
        <end position="723"/>
    </location>
</feature>
<feature type="transmembrane region" description="Helical" evidence="8">
    <location>
        <begin position="480"/>
        <end position="501"/>
    </location>
</feature>
<evidence type="ECO:0000256" key="1">
    <source>
        <dbReference type="ARBA" id="ARBA00004651"/>
    </source>
</evidence>
<keyword evidence="2" id="KW-1003">Cell membrane</keyword>
<feature type="transmembrane region" description="Helical" evidence="8">
    <location>
        <begin position="452"/>
        <end position="474"/>
    </location>
</feature>
<dbReference type="Proteomes" id="UP001551329">
    <property type="component" value="Unassembled WGS sequence"/>
</dbReference>
<evidence type="ECO:0000256" key="4">
    <source>
        <dbReference type="ARBA" id="ARBA00022989"/>
    </source>
</evidence>
<evidence type="ECO:0000256" key="2">
    <source>
        <dbReference type="ARBA" id="ARBA00022475"/>
    </source>
</evidence>
<feature type="domain" description="ABC3 transporter permease C-terminal" evidence="9">
    <location>
        <begin position="756"/>
        <end position="874"/>
    </location>
</feature>
<evidence type="ECO:0000259" key="10">
    <source>
        <dbReference type="Pfam" id="PF12704"/>
    </source>
</evidence>
<dbReference type="EMBL" id="JBEZAE010000018">
    <property type="protein sequence ID" value="MEU7073393.1"/>
    <property type="molecule type" value="Genomic_DNA"/>
</dbReference>
<dbReference type="Pfam" id="PF02687">
    <property type="entry name" value="FtsX"/>
    <property type="match status" value="2"/>
</dbReference>
<feature type="transmembrane region" description="Helical" evidence="8">
    <location>
        <begin position="304"/>
        <end position="329"/>
    </location>
</feature>
<feature type="region of interest" description="Disordered" evidence="7">
    <location>
        <begin position="1"/>
        <end position="23"/>
    </location>
</feature>
<keyword evidence="4 8" id="KW-1133">Transmembrane helix</keyword>
<dbReference type="InterPro" id="IPR003838">
    <property type="entry name" value="ABC3_permease_C"/>
</dbReference>
<evidence type="ECO:0000256" key="6">
    <source>
        <dbReference type="ARBA" id="ARBA00038076"/>
    </source>
</evidence>
<evidence type="ECO:0000256" key="7">
    <source>
        <dbReference type="SAM" id="MobiDB-lite"/>
    </source>
</evidence>
<dbReference type="PANTHER" id="PTHR30572:SF4">
    <property type="entry name" value="ABC TRANSPORTER PERMEASE YTRF"/>
    <property type="match status" value="1"/>
</dbReference>
<feature type="compositionally biased region" description="Polar residues" evidence="7">
    <location>
        <begin position="1"/>
        <end position="12"/>
    </location>
</feature>
<dbReference type="PANTHER" id="PTHR30572">
    <property type="entry name" value="MEMBRANE COMPONENT OF TRANSPORTER-RELATED"/>
    <property type="match status" value="1"/>
</dbReference>
<comment type="caution">
    <text evidence="11">The sequence shown here is derived from an EMBL/GenBank/DDBJ whole genome shotgun (WGS) entry which is preliminary data.</text>
</comment>
<feature type="domain" description="MacB-like periplasmic core" evidence="10">
    <location>
        <begin position="54"/>
        <end position="270"/>
    </location>
</feature>
<evidence type="ECO:0000259" key="9">
    <source>
        <dbReference type="Pfam" id="PF02687"/>
    </source>
</evidence>
<feature type="transmembrane region" description="Helical" evidence="8">
    <location>
        <begin position="753"/>
        <end position="777"/>
    </location>
</feature>
<comment type="similarity">
    <text evidence="6">Belongs to the ABC-4 integral membrane protein family.</text>
</comment>
<evidence type="ECO:0000256" key="3">
    <source>
        <dbReference type="ARBA" id="ARBA00022692"/>
    </source>
</evidence>
<keyword evidence="12" id="KW-1185">Reference proteome</keyword>
<dbReference type="Pfam" id="PF12704">
    <property type="entry name" value="MacB_PCD"/>
    <property type="match status" value="2"/>
</dbReference>
<keyword evidence="3 8" id="KW-0812">Transmembrane</keyword>
<name>A0ABV3CF33_9ACTN</name>
<dbReference type="InterPro" id="IPR025857">
    <property type="entry name" value="MacB_PCD"/>
</dbReference>
<reference evidence="11 12" key="1">
    <citation type="submission" date="2024-06" db="EMBL/GenBank/DDBJ databases">
        <title>The Natural Products Discovery Center: Release of the First 8490 Sequenced Strains for Exploring Actinobacteria Biosynthetic Diversity.</title>
        <authorList>
            <person name="Kalkreuter E."/>
            <person name="Kautsar S.A."/>
            <person name="Yang D."/>
            <person name="Bader C.D."/>
            <person name="Teijaro C.N."/>
            <person name="Fluegel L."/>
            <person name="Davis C.M."/>
            <person name="Simpson J.R."/>
            <person name="Lauterbach L."/>
            <person name="Steele A.D."/>
            <person name="Gui C."/>
            <person name="Meng S."/>
            <person name="Li G."/>
            <person name="Viehrig K."/>
            <person name="Ye F."/>
            <person name="Su P."/>
            <person name="Kiefer A.F."/>
            <person name="Nichols A."/>
            <person name="Cepeda A.J."/>
            <person name="Yan W."/>
            <person name="Fan B."/>
            <person name="Jiang Y."/>
            <person name="Adhikari A."/>
            <person name="Zheng C.-J."/>
            <person name="Schuster L."/>
            <person name="Cowan T.M."/>
            <person name="Smanski M.J."/>
            <person name="Chevrette M.G."/>
            <person name="De Carvalho L.P.S."/>
            <person name="Shen B."/>
        </authorList>
    </citation>
    <scope>NUCLEOTIDE SEQUENCE [LARGE SCALE GENOMIC DNA]</scope>
    <source>
        <strain evidence="11 12">NPDC045974</strain>
    </source>
</reference>
<organism evidence="11 12">
    <name type="scientific">Streptomyces narbonensis</name>
    <dbReference type="NCBI Taxonomy" id="67333"/>
    <lineage>
        <taxon>Bacteria</taxon>
        <taxon>Bacillati</taxon>
        <taxon>Actinomycetota</taxon>
        <taxon>Actinomycetes</taxon>
        <taxon>Kitasatosporales</taxon>
        <taxon>Streptomycetaceae</taxon>
        <taxon>Streptomyces</taxon>
    </lineage>
</organism>
<accession>A0ABV3CF33</accession>
<feature type="transmembrane region" description="Helical" evidence="8">
    <location>
        <begin position="356"/>
        <end position="382"/>
    </location>
</feature>
<evidence type="ECO:0000256" key="5">
    <source>
        <dbReference type="ARBA" id="ARBA00023136"/>
    </source>
</evidence>
<evidence type="ECO:0000256" key="8">
    <source>
        <dbReference type="SAM" id="Phobius"/>
    </source>
</evidence>
<feature type="transmembrane region" description="Helical" evidence="8">
    <location>
        <begin position="840"/>
        <end position="864"/>
    </location>
</feature>
<dbReference type="RefSeq" id="WP_358473516.1">
    <property type="nucleotide sequence ID" value="NZ_JBEZAE010000018.1"/>
</dbReference>
<proteinExistence type="inferred from homology"/>
<gene>
    <name evidence="11" type="ORF">AB0A88_25055</name>
</gene>
<feature type="domain" description="ABC3 transporter permease C-terminal" evidence="9">
    <location>
        <begin position="307"/>
        <end position="426"/>
    </location>
</feature>
<feature type="transmembrane region" description="Helical" evidence="8">
    <location>
        <begin position="806"/>
        <end position="828"/>
    </location>
</feature>
<sequence length="882" mass="88253">MRTQGTKTQGGARTQGAKTPAARRLTPAARRLTPATLRLTLASLRAHRRRFLGTFAAVLLGVAFLTGTLVMGDTLRTSFDAMFTGATRGTDAVVRSADVVTAAGEAQGTRGPVDAGLADRLAEVPGVAAAAPVVEGAGRLLAADGTPVGGKGPPTLAANWIEDQALNPYRLAEGRAPHAPGEAVVNRGAAKAAGLGIGDTTVLRTPDPVRVTVVGLVTFGGADGMGQVTWTGLTRADAERYLTARPGEATSIAVRAGPGVSQEELVAALAPALPEGVQAITGQRAAEENTEAVSGRFLDLFTTFLLVFSGVAVLVSVFTIHNTFAVLIAQRTRENALLRAVGAARRQIVTGTLAEALAVGLLASAAGLLAGIGVAAGLQALFPAIGFPFPTGGLVVTAGSLALPLGVGLAVCAVSALLPAVRAGRTAPLAALRETAADGSGTSGARALTGGALLAAAVAASLAGVLGTPSLWLAATGAGLAVAAFVVLGPVAASAAVRALGRPLRGANRGLARRNALRSPGRTAATATALMIGVAVVTLFTVFGASLKATTDRTVDRSFAGDVAIGAPSFGAGGSGLSPRLAPAVAALPEVATAVGLGSGVAEVDGRGRALTVTDPAALARTLDLGGVRGSLGGLGTDGLAVAAEEAAASGLAPGRTAELTFTDGTRGTFTVRAVYERADLAGDYLVTREAWAPHRTQDADRLVAVAFADGVSAADGKAAVTAVADRFGGPEVQTRDEYAEASAGGIDMMLTLVYALLALAVLIALLGIANTLTLAVHERTRELGLLRAVGQTRAQLRAMVRWESVLVAAFGTLGGLTLGGFLGWVLVRASEGSGDSAPAFAVPAVPLAAVALVGLVAGVVAAWRPARRAARLEILRAVAQE</sequence>